<dbReference type="InterPro" id="IPR011009">
    <property type="entry name" value="Kinase-like_dom_sf"/>
</dbReference>
<dbReference type="Gene3D" id="3.80.20.20">
    <property type="entry name" value="Receptor L-domain"/>
    <property type="match status" value="2"/>
</dbReference>
<evidence type="ECO:0000256" key="5">
    <source>
        <dbReference type="ARBA" id="ARBA00022685"/>
    </source>
</evidence>
<keyword evidence="8" id="KW-0677">Repeat</keyword>
<dbReference type="InterPro" id="IPR017441">
    <property type="entry name" value="Protein_kinase_ATP_BS"/>
</dbReference>
<evidence type="ECO:0000256" key="17">
    <source>
        <dbReference type="ARBA" id="ARBA00023180"/>
    </source>
</evidence>
<evidence type="ECO:0000256" key="19">
    <source>
        <dbReference type="PIRSR" id="PIRSR000620-1"/>
    </source>
</evidence>
<gene>
    <name evidence="27" type="primary">Insr</name>
    <name evidence="27" type="ORF">NEOCIN_R09041</name>
</gene>
<proteinExistence type="inferred from homology"/>
<evidence type="ECO:0000256" key="6">
    <source>
        <dbReference type="ARBA" id="ARBA00022692"/>
    </source>
</evidence>
<keyword evidence="15" id="KW-1015">Disulfide bond</keyword>
<feature type="binding site" evidence="20">
    <location>
        <position position="977"/>
    </location>
    <ligand>
        <name>ATP</name>
        <dbReference type="ChEBI" id="CHEBI:30616"/>
    </ligand>
</feature>
<evidence type="ECO:0000256" key="21">
    <source>
        <dbReference type="PROSITE-ProRule" id="PRU10141"/>
    </source>
</evidence>
<evidence type="ECO:0000256" key="23">
    <source>
        <dbReference type="SAM" id="MobiDB-lite"/>
    </source>
</evidence>
<feature type="binding site" evidence="20">
    <location>
        <begin position="1048"/>
        <end position="1054"/>
    </location>
    <ligand>
        <name>ATP</name>
        <dbReference type="ChEBI" id="CHEBI:30616"/>
    </ligand>
</feature>
<evidence type="ECO:0000256" key="10">
    <source>
        <dbReference type="ARBA" id="ARBA00022777"/>
    </source>
</evidence>
<evidence type="ECO:0000256" key="16">
    <source>
        <dbReference type="ARBA" id="ARBA00023170"/>
    </source>
</evidence>
<dbReference type="SMART" id="SM00060">
    <property type="entry name" value="FN3"/>
    <property type="match status" value="3"/>
</dbReference>
<dbReference type="InterPro" id="IPR008266">
    <property type="entry name" value="Tyr_kinase_AS"/>
</dbReference>
<keyword evidence="16 22" id="KW-0675">Receptor</keyword>
<dbReference type="Pfam" id="PF01030">
    <property type="entry name" value="Recep_L_domain"/>
    <property type="match status" value="2"/>
</dbReference>
<dbReference type="GO" id="GO:0005899">
    <property type="term" value="C:insulin receptor complex"/>
    <property type="evidence" value="ECO:0007669"/>
    <property type="project" value="TreeGrafter"/>
</dbReference>
<evidence type="ECO:0000256" key="20">
    <source>
        <dbReference type="PIRSR" id="PIRSR000620-2"/>
    </source>
</evidence>
<feature type="domain" description="Fibronectin type-III" evidence="26">
    <location>
        <begin position="802"/>
        <end position="897"/>
    </location>
</feature>
<comment type="caution">
    <text evidence="27">The sequence shown here is derived from an EMBL/GenBank/DDBJ whole genome shotgun (WGS) entry which is preliminary data.</text>
</comment>
<feature type="binding site" evidence="20">
    <location>
        <position position="1121"/>
    </location>
    <ligand>
        <name>ATP</name>
        <dbReference type="ChEBI" id="CHEBI:30616"/>
    </ligand>
</feature>
<comment type="subcellular location">
    <subcellularLocation>
        <location evidence="1">Cell membrane</location>
        <topology evidence="1">Single-pass type I membrane protein</topology>
    </subcellularLocation>
</comment>
<dbReference type="Gene3D" id="1.10.510.10">
    <property type="entry name" value="Transferase(Phosphotransferase) domain 1"/>
    <property type="match status" value="1"/>
</dbReference>
<protein>
    <recommendedName>
        <fullName evidence="22">Tyrosine-protein kinase receptor</fullName>
        <ecNumber evidence="22">2.7.10.1</ecNumber>
    </recommendedName>
</protein>
<dbReference type="InterPro" id="IPR036941">
    <property type="entry name" value="Rcpt_L-dom_sf"/>
</dbReference>
<dbReference type="Pfam" id="PF00757">
    <property type="entry name" value="Furin-like"/>
    <property type="match status" value="1"/>
</dbReference>
<keyword evidence="13 24" id="KW-0472">Membrane</keyword>
<keyword evidence="3 22" id="KW-0597">Phosphoprotein</keyword>
<dbReference type="InterPro" id="IPR000494">
    <property type="entry name" value="Rcpt_L-dom"/>
</dbReference>
<dbReference type="Proteomes" id="UP000556200">
    <property type="component" value="Unassembled WGS sequence"/>
</dbReference>
<dbReference type="InterPro" id="IPR013783">
    <property type="entry name" value="Ig-like_fold"/>
</dbReference>
<dbReference type="GO" id="GO:0043560">
    <property type="term" value="F:insulin receptor substrate binding"/>
    <property type="evidence" value="ECO:0007669"/>
    <property type="project" value="InterPro"/>
</dbReference>
<keyword evidence="10" id="KW-0418">Kinase</keyword>
<organism evidence="27 28">
    <name type="scientific">Neopipo cinnamomea</name>
    <dbReference type="NCBI Taxonomy" id="456388"/>
    <lineage>
        <taxon>Eukaryota</taxon>
        <taxon>Metazoa</taxon>
        <taxon>Chordata</taxon>
        <taxon>Craniata</taxon>
        <taxon>Vertebrata</taxon>
        <taxon>Euteleostomi</taxon>
        <taxon>Archelosauria</taxon>
        <taxon>Archosauria</taxon>
        <taxon>Dinosauria</taxon>
        <taxon>Saurischia</taxon>
        <taxon>Theropoda</taxon>
        <taxon>Coelurosauria</taxon>
        <taxon>Aves</taxon>
        <taxon>Neognathae</taxon>
        <taxon>Neoaves</taxon>
        <taxon>Telluraves</taxon>
        <taxon>Australaves</taxon>
        <taxon>Passeriformes</taxon>
        <taxon>Tyrannidae</taxon>
        <taxon>Neopipo</taxon>
    </lineage>
</organism>
<dbReference type="InterPro" id="IPR050122">
    <property type="entry name" value="RTK"/>
</dbReference>
<keyword evidence="4" id="KW-0808">Transferase</keyword>
<dbReference type="InterPro" id="IPR002011">
    <property type="entry name" value="Tyr_kinase_rcpt_2_CS"/>
</dbReference>
<dbReference type="EMBL" id="VYZA01000070">
    <property type="protein sequence ID" value="NWQ62012.1"/>
    <property type="molecule type" value="Genomic_DNA"/>
</dbReference>
<dbReference type="FunFam" id="3.80.20.20:FF:000002">
    <property type="entry name" value="Tyrosine-protein kinase receptor"/>
    <property type="match status" value="1"/>
</dbReference>
<dbReference type="FunFam" id="2.60.40.10:FF:000087">
    <property type="entry name" value="Tyrosine-protein kinase receptor"/>
    <property type="match status" value="1"/>
</dbReference>
<dbReference type="CDD" id="cd00063">
    <property type="entry name" value="FN3"/>
    <property type="match status" value="3"/>
</dbReference>
<dbReference type="GO" id="GO:0005524">
    <property type="term" value="F:ATP binding"/>
    <property type="evidence" value="ECO:0007669"/>
    <property type="project" value="UniProtKB-UniRule"/>
</dbReference>
<dbReference type="GO" id="GO:0005009">
    <property type="term" value="F:insulin receptor activity"/>
    <property type="evidence" value="ECO:0007669"/>
    <property type="project" value="TreeGrafter"/>
</dbReference>
<evidence type="ECO:0000256" key="18">
    <source>
        <dbReference type="ARBA" id="ARBA00051243"/>
    </source>
</evidence>
<name>A0A7K4QMS2_9TYRA</name>
<dbReference type="PROSITE" id="PS00239">
    <property type="entry name" value="RECEPTOR_TYR_KIN_II"/>
    <property type="match status" value="1"/>
</dbReference>
<feature type="non-terminal residue" evidence="27">
    <location>
        <position position="1"/>
    </location>
</feature>
<dbReference type="InterPro" id="IPR000719">
    <property type="entry name" value="Prot_kinase_dom"/>
</dbReference>
<keyword evidence="28" id="KW-1185">Reference proteome</keyword>
<dbReference type="InterPro" id="IPR006211">
    <property type="entry name" value="Furin-like_Cys-rich_dom"/>
</dbReference>
<dbReference type="EC" id="2.7.10.1" evidence="22"/>
<evidence type="ECO:0000259" key="25">
    <source>
        <dbReference type="PROSITE" id="PS50011"/>
    </source>
</evidence>
<dbReference type="FunFam" id="3.30.200.20:FF:000026">
    <property type="entry name" value="Tyrosine-protein kinase receptor"/>
    <property type="match status" value="1"/>
</dbReference>
<dbReference type="Gene3D" id="3.30.200.20">
    <property type="entry name" value="Phosphorylase Kinase, domain 1"/>
    <property type="match status" value="1"/>
</dbReference>
<keyword evidence="7" id="KW-0732">Signal</keyword>
<dbReference type="InterPro" id="IPR036116">
    <property type="entry name" value="FN3_sf"/>
</dbReference>
<keyword evidence="17" id="KW-0325">Glycoprotein</keyword>
<dbReference type="PROSITE" id="PS00107">
    <property type="entry name" value="PROTEIN_KINASE_ATP"/>
    <property type="match status" value="1"/>
</dbReference>
<dbReference type="SUPFAM" id="SSF56112">
    <property type="entry name" value="Protein kinase-like (PK-like)"/>
    <property type="match status" value="1"/>
</dbReference>
<feature type="non-terminal residue" evidence="27">
    <location>
        <position position="1326"/>
    </location>
</feature>
<dbReference type="PROSITE" id="PS00109">
    <property type="entry name" value="PROTEIN_KINASE_TYR"/>
    <property type="match status" value="1"/>
</dbReference>
<dbReference type="InterPro" id="IPR040969">
    <property type="entry name" value="Insulin_TMD"/>
</dbReference>
<dbReference type="CDD" id="cd00064">
    <property type="entry name" value="FU"/>
    <property type="match status" value="1"/>
</dbReference>
<dbReference type="GO" id="GO:0043548">
    <property type="term" value="F:phosphatidylinositol 3-kinase binding"/>
    <property type="evidence" value="ECO:0007669"/>
    <property type="project" value="InterPro"/>
</dbReference>
<sequence>RSMDIRNNLTRLNMLENCTVIEGHLQILLMFKTKPEDFRELSFPKLTMITDYLLLFRVYGLESLKGLFPNLTVIRGTHLFFNYALVIFEMVHLKEIGLYNLMNITRGAVRIEKNNELCYLSTIDWSRILDSVEDNYIVANKDDKEECGDVCPGTVKGKSNCPPTVINGIFIERCWTHDRCQRVCPAACKSQGCTSDGQCCHSECLGDCSGPNDPEKCVACRNFYLEGKCVDNCPPGYYRFEGWRCVTFSFCQELHNKCKNARESGCHVIHNNECVHECPSGYIMNSSNLHCTPCAGPCPKVCDFGKEKTIDSVTSAQELRGCTVVNGSLVINIRGGNNIAAELEANLGLIEEISGYLKIRRSYALVSLSFFRKLHLIRGETLEAGNYSFYALDNQNLRQLWDWSKHNLSIARGKLFFHYNPKLCLSEIHKMEEISGTKGRQERNDIALKTNGDQASCENELLKFSYIRTSHDKILLKWEPYWPPDFRDLLGFMLFYKEAPYQNVTEFDGQDACGSNSWTVVDVDPPPRSNEPKAQAQPGWLLRGLKPWTQYAVFVKTLVTFSDERRTYGAKSEIIYIQTNATVPSVPLDPISVSNSSSQIILKWKPPSEPNGNITHYLVYWQQQAEDSELYELDYCLKGLKLPSRTWSPPFESEDPQKYNQSENEDVSGECCSCPKTDSQIQKELEESAFRKTFENYLHNEVFVPRPSRKRRDLASVANATVVIPTIPASANNSAAAAEGAEEQKPFEKVLSKESLVISGLRHFTGYRIELHACNHDAQESRCSVAAYVSARTMPEAKADDIVGPVSHEVVEKNTVHLRWQEPKEPNGLIVLYEVNYGRLGETEEAHFCVSRKHFATEHGCKLRGLQPGNYSVRIRATSLAGNGSWTEPTYFYVADYLNAQPNIAVIIVPIIFAIIIAGIIGAAYLLVKKRQTEGPTGPLYASSNPEYISASDVYVPDEWEVPRDKITLLRELGQGSFGMVYEGIAKDIVKGEPETRVAVKTVNESASLRERIEFLNEASVMKGFSCHHVVRLLGVVSKGQPTLVVMELMAHGDLKSYLRSLRPEAENNPGRPPPTLREMIQMAAEIADGMAYLNAKKFVHRDLAARNCMVAEDFTVKIGDFGMTRDIYETDYYRKGGKGLLPVRWMAPESLKDGVFTTYSDVWSFGVVLWEISSLAEQPYQGLSNEQVLKFVMDGGYLDQPDNCPERLHSLMQMCWQYNPKMRPTFIEIIEMLKEDLHPSFHEVSFFYSEENKPLETEEYEMDFENMESIPLDPSSYSQRDKALGRDNGPSMALKGNYEEHIPYTHMNGGKKNGRILSMPRSSPS</sequence>
<reference evidence="27 28" key="1">
    <citation type="submission" date="2019-09" db="EMBL/GenBank/DDBJ databases">
        <title>Bird 10,000 Genomes (B10K) Project - Family phase.</title>
        <authorList>
            <person name="Zhang G."/>
        </authorList>
    </citation>
    <scope>NUCLEOTIDE SEQUENCE [LARGE SCALE GENOMIC DNA]</scope>
    <source>
        <strain evidence="27">B10K-DU-004-15</strain>
        <tissue evidence="27">Mixed tissue sample</tissue>
    </source>
</reference>
<evidence type="ECO:0000256" key="2">
    <source>
        <dbReference type="ARBA" id="ARBA00022475"/>
    </source>
</evidence>
<dbReference type="PANTHER" id="PTHR24416">
    <property type="entry name" value="TYROSINE-PROTEIN KINASE RECEPTOR"/>
    <property type="match status" value="1"/>
</dbReference>
<evidence type="ECO:0000256" key="22">
    <source>
        <dbReference type="RuleBase" id="RU000312"/>
    </source>
</evidence>
<dbReference type="SUPFAM" id="SSF49265">
    <property type="entry name" value="Fibronectin type III"/>
    <property type="match status" value="3"/>
</dbReference>
<accession>A0A7K4QMS2</accession>
<dbReference type="Gene3D" id="2.10.220.10">
    <property type="entry name" value="Hormone Receptor, Insulin-like Growth Factor Receptor 1, Chain A, domain 2"/>
    <property type="match status" value="1"/>
</dbReference>
<evidence type="ECO:0000256" key="9">
    <source>
        <dbReference type="ARBA" id="ARBA00022741"/>
    </source>
</evidence>
<dbReference type="Pfam" id="PF07714">
    <property type="entry name" value="PK_Tyr_Ser-Thr"/>
    <property type="match status" value="1"/>
</dbReference>
<keyword evidence="14" id="KW-0829">Tyrosine-protein kinase</keyword>
<dbReference type="CDD" id="cd05061">
    <property type="entry name" value="PTKc_InsR"/>
    <property type="match status" value="1"/>
</dbReference>
<comment type="catalytic activity">
    <reaction evidence="18 22">
        <text>L-tyrosyl-[protein] + ATP = O-phospho-L-tyrosyl-[protein] + ADP + H(+)</text>
        <dbReference type="Rhea" id="RHEA:10596"/>
        <dbReference type="Rhea" id="RHEA-COMP:10136"/>
        <dbReference type="Rhea" id="RHEA-COMP:20101"/>
        <dbReference type="ChEBI" id="CHEBI:15378"/>
        <dbReference type="ChEBI" id="CHEBI:30616"/>
        <dbReference type="ChEBI" id="CHEBI:46858"/>
        <dbReference type="ChEBI" id="CHEBI:61978"/>
        <dbReference type="ChEBI" id="CHEBI:456216"/>
        <dbReference type="EC" id="2.7.10.1"/>
    </reaction>
</comment>
<dbReference type="FunFam" id="2.60.40.10:FF:000108">
    <property type="entry name" value="Tyrosine-protein kinase receptor"/>
    <property type="match status" value="1"/>
</dbReference>
<evidence type="ECO:0000256" key="13">
    <source>
        <dbReference type="ARBA" id="ARBA00023136"/>
    </source>
</evidence>
<keyword evidence="11 20" id="KW-0067">ATP-binding</keyword>
<evidence type="ECO:0000313" key="27">
    <source>
        <dbReference type="EMBL" id="NWQ62012.1"/>
    </source>
</evidence>
<dbReference type="InterPro" id="IPR001245">
    <property type="entry name" value="Ser-Thr/Tyr_kinase_cat_dom"/>
</dbReference>
<evidence type="ECO:0000256" key="15">
    <source>
        <dbReference type="ARBA" id="ARBA00023157"/>
    </source>
</evidence>
<dbReference type="GO" id="GO:0043410">
    <property type="term" value="P:positive regulation of MAPK cascade"/>
    <property type="evidence" value="ECO:0007669"/>
    <property type="project" value="TreeGrafter"/>
</dbReference>
<feature type="domain" description="Protein kinase" evidence="25">
    <location>
        <begin position="967"/>
        <end position="1242"/>
    </location>
</feature>
<dbReference type="FunFam" id="3.80.20.20:FF:000001">
    <property type="entry name" value="Tyrosine-protein kinase receptor"/>
    <property type="match status" value="1"/>
</dbReference>
<dbReference type="Pfam" id="PF17870">
    <property type="entry name" value="Insulin_TMD"/>
    <property type="match status" value="1"/>
</dbReference>
<evidence type="ECO:0000256" key="24">
    <source>
        <dbReference type="SAM" id="Phobius"/>
    </source>
</evidence>
<comment type="similarity">
    <text evidence="22">Belongs to the protein kinase superfamily. Tyr protein kinase family. Insulin receptor subfamily.</text>
</comment>
<evidence type="ECO:0000313" key="28">
    <source>
        <dbReference type="Proteomes" id="UP000556200"/>
    </source>
</evidence>
<dbReference type="InterPro" id="IPR020635">
    <property type="entry name" value="Tyr_kinase_cat_dom"/>
</dbReference>
<keyword evidence="12 24" id="KW-1133">Transmembrane helix</keyword>
<keyword evidence="5" id="KW-0165">Cleavage on pair of basic residues</keyword>
<dbReference type="InterPro" id="IPR006212">
    <property type="entry name" value="Furin_repeat"/>
</dbReference>
<dbReference type="FunFam" id="2.10.220.10:FF:000005">
    <property type="entry name" value="Tyrosine-protein kinase receptor"/>
    <property type="match status" value="1"/>
</dbReference>
<dbReference type="PROSITE" id="PS50011">
    <property type="entry name" value="PROTEIN_KINASE_DOM"/>
    <property type="match status" value="1"/>
</dbReference>
<keyword evidence="6 22" id="KW-0812">Transmembrane</keyword>
<feature type="transmembrane region" description="Helical" evidence="24">
    <location>
        <begin position="904"/>
        <end position="928"/>
    </location>
</feature>
<evidence type="ECO:0000256" key="14">
    <source>
        <dbReference type="ARBA" id="ARBA00023137"/>
    </source>
</evidence>
<dbReference type="GO" id="GO:0051897">
    <property type="term" value="P:positive regulation of phosphatidylinositol 3-kinase/protein kinase B signal transduction"/>
    <property type="evidence" value="ECO:0007669"/>
    <property type="project" value="TreeGrafter"/>
</dbReference>
<dbReference type="PRINTS" id="PR00109">
    <property type="entry name" value="TYRKINASE"/>
</dbReference>
<feature type="region of interest" description="Disordered" evidence="23">
    <location>
        <begin position="1272"/>
        <end position="1326"/>
    </location>
</feature>
<dbReference type="GO" id="GO:0042593">
    <property type="term" value="P:glucose homeostasis"/>
    <property type="evidence" value="ECO:0007669"/>
    <property type="project" value="TreeGrafter"/>
</dbReference>
<dbReference type="SMART" id="SM00219">
    <property type="entry name" value="TyrKc"/>
    <property type="match status" value="1"/>
</dbReference>
<evidence type="ECO:0000259" key="26">
    <source>
        <dbReference type="PROSITE" id="PS50853"/>
    </source>
</evidence>
<dbReference type="InterPro" id="IPR016246">
    <property type="entry name" value="Tyr_kinase_insulin-like_rcpt"/>
</dbReference>
<feature type="domain" description="Fibronectin type-III" evidence="26">
    <location>
        <begin position="586"/>
        <end position="688"/>
    </location>
</feature>
<evidence type="ECO:0000256" key="3">
    <source>
        <dbReference type="ARBA" id="ARBA00022553"/>
    </source>
</evidence>
<dbReference type="Gene3D" id="2.60.40.10">
    <property type="entry name" value="Immunoglobulins"/>
    <property type="match status" value="4"/>
</dbReference>
<dbReference type="InterPro" id="IPR003961">
    <property type="entry name" value="FN3_dom"/>
</dbReference>
<evidence type="ECO:0000256" key="1">
    <source>
        <dbReference type="ARBA" id="ARBA00004251"/>
    </source>
</evidence>
<feature type="active site" description="Proton donor/acceptor" evidence="19">
    <location>
        <position position="1103"/>
    </location>
</feature>
<dbReference type="PROSITE" id="PS50853">
    <property type="entry name" value="FN3"/>
    <property type="match status" value="2"/>
</dbReference>
<dbReference type="SUPFAM" id="SSF57184">
    <property type="entry name" value="Growth factor receptor domain"/>
    <property type="match status" value="1"/>
</dbReference>
<dbReference type="SMART" id="SM00261">
    <property type="entry name" value="FU"/>
    <property type="match status" value="1"/>
</dbReference>
<feature type="binding site" evidence="20 21">
    <location>
        <position position="1001"/>
    </location>
    <ligand>
        <name>ATP</name>
        <dbReference type="ChEBI" id="CHEBI:30616"/>
    </ligand>
</feature>
<dbReference type="PANTHER" id="PTHR24416:SF535">
    <property type="entry name" value="INSULIN RECEPTOR"/>
    <property type="match status" value="1"/>
</dbReference>
<evidence type="ECO:0000256" key="8">
    <source>
        <dbReference type="ARBA" id="ARBA00022737"/>
    </source>
</evidence>
<keyword evidence="2" id="KW-1003">Cell membrane</keyword>
<evidence type="ECO:0000256" key="4">
    <source>
        <dbReference type="ARBA" id="ARBA00022679"/>
    </source>
</evidence>
<dbReference type="PIRSF" id="PIRSF000620">
    <property type="entry name" value="Insulin_receptor"/>
    <property type="match status" value="1"/>
</dbReference>
<feature type="binding site" evidence="20">
    <location>
        <begin position="1107"/>
        <end position="1108"/>
    </location>
    <ligand>
        <name>ATP</name>
        <dbReference type="ChEBI" id="CHEBI:30616"/>
    </ligand>
</feature>
<dbReference type="FunFam" id="1.10.510.10:FF:000050">
    <property type="entry name" value="Tyrosine-protein kinase receptor"/>
    <property type="match status" value="1"/>
</dbReference>
<evidence type="ECO:0000256" key="12">
    <source>
        <dbReference type="ARBA" id="ARBA00022989"/>
    </source>
</evidence>
<evidence type="ECO:0000256" key="7">
    <source>
        <dbReference type="ARBA" id="ARBA00022729"/>
    </source>
</evidence>
<evidence type="ECO:0000256" key="11">
    <source>
        <dbReference type="ARBA" id="ARBA00022840"/>
    </source>
</evidence>
<dbReference type="InterPro" id="IPR009030">
    <property type="entry name" value="Growth_fac_rcpt_cys_sf"/>
</dbReference>
<dbReference type="GO" id="GO:0030424">
    <property type="term" value="C:axon"/>
    <property type="evidence" value="ECO:0007669"/>
    <property type="project" value="TreeGrafter"/>
</dbReference>
<dbReference type="SUPFAM" id="SSF52058">
    <property type="entry name" value="L domain-like"/>
    <property type="match status" value="2"/>
</dbReference>
<keyword evidence="9 20" id="KW-0547">Nucleotide-binding</keyword>